<dbReference type="Proteomes" id="UP000604046">
    <property type="component" value="Unassembled WGS sequence"/>
</dbReference>
<protein>
    <submittedName>
        <fullName evidence="1">Uncharacterized protein</fullName>
    </submittedName>
</protein>
<name>A0A812RK15_9DINO</name>
<comment type="caution">
    <text evidence="1">The sequence shown here is derived from an EMBL/GenBank/DDBJ whole genome shotgun (WGS) entry which is preliminary data.</text>
</comment>
<dbReference type="AlphaFoldDB" id="A0A812RK15"/>
<reference evidence="1" key="1">
    <citation type="submission" date="2021-02" db="EMBL/GenBank/DDBJ databases">
        <authorList>
            <person name="Dougan E. K."/>
            <person name="Rhodes N."/>
            <person name="Thang M."/>
            <person name="Chan C."/>
        </authorList>
    </citation>
    <scope>NUCLEOTIDE SEQUENCE</scope>
</reference>
<evidence type="ECO:0000313" key="1">
    <source>
        <dbReference type="EMBL" id="CAE7439832.1"/>
    </source>
</evidence>
<keyword evidence="2" id="KW-1185">Reference proteome</keyword>
<gene>
    <name evidence="1" type="ORF">SNAT2548_LOCUS23901</name>
</gene>
<sequence>MACSAPVEDGAGCSSTAYHVTPQGDDLFRPLRRAWLQRLANSGLVHKIVSAISSGAKAPPLSPGPLTPFFGDLRSFLHVESDDTWAHLRQITPGQPFRISLWHALSLLFKDPDVDLFPHLRNGVPLGFAQPIPPCPVLTPLSEPTARPQNFAMIVSPLGNPLWIILS</sequence>
<organism evidence="1 2">
    <name type="scientific">Symbiodinium natans</name>
    <dbReference type="NCBI Taxonomy" id="878477"/>
    <lineage>
        <taxon>Eukaryota</taxon>
        <taxon>Sar</taxon>
        <taxon>Alveolata</taxon>
        <taxon>Dinophyceae</taxon>
        <taxon>Suessiales</taxon>
        <taxon>Symbiodiniaceae</taxon>
        <taxon>Symbiodinium</taxon>
    </lineage>
</organism>
<dbReference type="OrthoDB" id="10647211at2759"/>
<evidence type="ECO:0000313" key="2">
    <source>
        <dbReference type="Proteomes" id="UP000604046"/>
    </source>
</evidence>
<accession>A0A812RK15</accession>
<dbReference type="EMBL" id="CAJNDS010002338">
    <property type="protein sequence ID" value="CAE7439832.1"/>
    <property type="molecule type" value="Genomic_DNA"/>
</dbReference>
<proteinExistence type="predicted"/>